<dbReference type="SMART" id="SM00448">
    <property type="entry name" value="REC"/>
    <property type="match status" value="1"/>
</dbReference>
<keyword evidence="2" id="KW-1133">Transmembrane helix</keyword>
<keyword evidence="5" id="KW-1185">Reference proteome</keyword>
<evidence type="ECO:0000256" key="2">
    <source>
        <dbReference type="SAM" id="Phobius"/>
    </source>
</evidence>
<keyword evidence="2" id="KW-0472">Membrane</keyword>
<dbReference type="SUPFAM" id="SSF48452">
    <property type="entry name" value="TPR-like"/>
    <property type="match status" value="1"/>
</dbReference>
<dbReference type="Gene3D" id="1.25.40.10">
    <property type="entry name" value="Tetratricopeptide repeat domain"/>
    <property type="match status" value="1"/>
</dbReference>
<reference evidence="4 5" key="1">
    <citation type="submission" date="2018-03" db="EMBL/GenBank/DDBJ databases">
        <title>Whole genome sequencing of Histamine producing bacteria.</title>
        <authorList>
            <person name="Butler K."/>
        </authorList>
    </citation>
    <scope>NUCLEOTIDE SEQUENCE [LARGE SCALE GENOMIC DNA]</scope>
    <source>
        <strain evidence="4 5">ATCC 19614</strain>
    </source>
</reference>
<dbReference type="PANTHER" id="PTHR43228">
    <property type="entry name" value="TWO-COMPONENT RESPONSE REGULATOR"/>
    <property type="match status" value="1"/>
</dbReference>
<evidence type="ECO:0000256" key="1">
    <source>
        <dbReference type="PROSITE-ProRule" id="PRU00169"/>
    </source>
</evidence>
<dbReference type="Gene3D" id="3.40.50.2300">
    <property type="match status" value="1"/>
</dbReference>
<organism evidence="4 5">
    <name type="scientific">Photobacterium indicum</name>
    <dbReference type="NCBI Taxonomy" id="81447"/>
    <lineage>
        <taxon>Bacteria</taxon>
        <taxon>Pseudomonadati</taxon>
        <taxon>Pseudomonadota</taxon>
        <taxon>Gammaproteobacteria</taxon>
        <taxon>Vibrionales</taxon>
        <taxon>Vibrionaceae</taxon>
        <taxon>Photobacterium</taxon>
    </lineage>
</organism>
<dbReference type="InterPro" id="IPR001789">
    <property type="entry name" value="Sig_transdc_resp-reg_receiver"/>
</dbReference>
<evidence type="ECO:0000259" key="3">
    <source>
        <dbReference type="PROSITE" id="PS50110"/>
    </source>
</evidence>
<name>A0A2T3L832_9GAMM</name>
<keyword evidence="2" id="KW-0812">Transmembrane</keyword>
<sequence length="605" mass="69713">MVVYKTFYLFFSVFYSGYHSVYCLTPLFSLLSASNIPHHISVMLFYTQGLRLFMLQEKFVLVIDDSAIIQQTTKLILQKCDFTANRIHTSTNASDAMKMCQAHCYDIIFIDFNLGFGSTGLQLLERLHQSQIIKHEPLIFIITADDSKPVFMGFSEYEPNDYLVKPLRIEVLHQRLAANFKQHQLNKNVFAAFKSDGIQGARKALQQATTQSAFQHAITALCKSLVNSTPPDTLTSKTDVPNNVIPTAISLLRSFTQKHDYLPAQLYLAELYLSQQQYAEAKEIIEPLRGQYPNHLLIIEFSARLALCRGDITQTYQYWAQAHSMSQSNLERLFGMIWLELTLHPTAELLRHLREAANHLPNSIWDNKHYYCLLAWGLLQQNPLNKPISIERMWCKFTQQKGITIIDRPFVFVLQAWQAAKSGNTFIAYRYLQRIEPNEQTQTSFEFHAVLFNTYQLLGMTKPMLMAFTQLENLITSEARLTHQRIKQAWINTIESSLSNETHEYQHALALYKQQTGDVAGQSIFALWPDNRFDTTLARCLVEILCEGQLNVSHSQREIIMEARWVFESQHAIPTWYQDLKSQYSILHTPVELMTTKGLGHTITC</sequence>
<proteinExistence type="predicted"/>
<dbReference type="Proteomes" id="UP000241803">
    <property type="component" value="Unassembled WGS sequence"/>
</dbReference>
<dbReference type="Pfam" id="PF00072">
    <property type="entry name" value="Response_reg"/>
    <property type="match status" value="1"/>
</dbReference>
<evidence type="ECO:0000313" key="4">
    <source>
        <dbReference type="EMBL" id="PSV46850.1"/>
    </source>
</evidence>
<accession>A0A2T3L832</accession>
<dbReference type="PANTHER" id="PTHR43228:SF1">
    <property type="entry name" value="TWO-COMPONENT RESPONSE REGULATOR ARR22"/>
    <property type="match status" value="1"/>
</dbReference>
<dbReference type="AlphaFoldDB" id="A0A2T3L832"/>
<evidence type="ECO:0000313" key="5">
    <source>
        <dbReference type="Proteomes" id="UP000241803"/>
    </source>
</evidence>
<feature type="modified residue" description="4-aspartylphosphate" evidence="1">
    <location>
        <position position="111"/>
    </location>
</feature>
<dbReference type="EMBL" id="PYOC01000004">
    <property type="protein sequence ID" value="PSV46850.1"/>
    <property type="molecule type" value="Genomic_DNA"/>
</dbReference>
<gene>
    <name evidence="4" type="ORF">C9J47_13815</name>
</gene>
<dbReference type="PROSITE" id="PS50110">
    <property type="entry name" value="RESPONSE_REGULATORY"/>
    <property type="match status" value="1"/>
</dbReference>
<dbReference type="GO" id="GO:0000160">
    <property type="term" value="P:phosphorelay signal transduction system"/>
    <property type="evidence" value="ECO:0007669"/>
    <property type="project" value="InterPro"/>
</dbReference>
<dbReference type="InterPro" id="IPR052048">
    <property type="entry name" value="ST_Response_Regulator"/>
</dbReference>
<dbReference type="InterPro" id="IPR011990">
    <property type="entry name" value="TPR-like_helical_dom_sf"/>
</dbReference>
<keyword evidence="1" id="KW-0597">Phosphoprotein</keyword>
<feature type="domain" description="Response regulatory" evidence="3">
    <location>
        <begin position="59"/>
        <end position="180"/>
    </location>
</feature>
<protein>
    <submittedName>
        <fullName evidence="4">Response regulator</fullName>
    </submittedName>
</protein>
<dbReference type="InterPro" id="IPR011006">
    <property type="entry name" value="CheY-like_superfamily"/>
</dbReference>
<feature type="transmembrane region" description="Helical" evidence="2">
    <location>
        <begin position="7"/>
        <end position="31"/>
    </location>
</feature>
<comment type="caution">
    <text evidence="4">The sequence shown here is derived from an EMBL/GenBank/DDBJ whole genome shotgun (WGS) entry which is preliminary data.</text>
</comment>
<dbReference type="SUPFAM" id="SSF52172">
    <property type="entry name" value="CheY-like"/>
    <property type="match status" value="1"/>
</dbReference>